<proteinExistence type="predicted"/>
<comment type="caution">
    <text evidence="1">The sequence shown here is derived from an EMBL/GenBank/DDBJ whole genome shotgun (WGS) entry which is preliminary data.</text>
</comment>
<organism evidence="1 2">
    <name type="scientific">Thermalbibacter longus</name>
    <dbReference type="NCBI Taxonomy" id="2951981"/>
    <lineage>
        <taxon>Bacteria</taxon>
        <taxon>Pseudomonadati</taxon>
        <taxon>Thermomicrobiota</taxon>
        <taxon>Thermomicrobia</taxon>
        <taxon>Thermomicrobiales</taxon>
        <taxon>Thermomicrobiaceae</taxon>
        <taxon>Thermalbibacter</taxon>
    </lineage>
</organism>
<evidence type="ECO:0000313" key="1">
    <source>
        <dbReference type="EMBL" id="MCM8748469.1"/>
    </source>
</evidence>
<sequence>MAIYEVTVPFERIVITTMHSAQWSHLPDSFKVGEILCDYDPARKIGSAKLEVEASDPTEAKEKAERKVRLAFGAFALEGHAFRVVYGPGFQAEERASEPPPIAEPDSLDTGNENCRTVALGDHGIIEGAEQIWVEKRVESVDFANQVVSRYETLPDHRLKRAIELNYIATVTPEEWAAFLIRYAALELIVEYLAGSDSSLIEARLQNESQRDSLLQEVRNMFSRYGFTDEEIRRLEGRLRETQQRSRRQRFVHALQTVGVTADLGEIDTVIRVRNAIAHQGRTPETKDEDLAFARAREWVQAALFRLLSENTSSIPQR</sequence>
<accession>A0AA42BAE6</accession>
<keyword evidence="2" id="KW-1185">Reference proteome</keyword>
<reference evidence="1" key="1">
    <citation type="submission" date="2022-06" db="EMBL/GenBank/DDBJ databases">
        <title>CFH 74404 Thermomicrobiaceae sp.</title>
        <authorList>
            <person name="Ming H."/>
            <person name="Li W.-J."/>
            <person name="Zhao Z."/>
        </authorList>
    </citation>
    <scope>NUCLEOTIDE SEQUENCE</scope>
    <source>
        <strain evidence="1">CFH 74404</strain>
    </source>
</reference>
<evidence type="ECO:0000313" key="2">
    <source>
        <dbReference type="Proteomes" id="UP001165306"/>
    </source>
</evidence>
<name>A0AA42BAE6_9BACT</name>
<dbReference type="EMBL" id="JAMSLR010000002">
    <property type="protein sequence ID" value="MCM8748469.1"/>
    <property type="molecule type" value="Genomic_DNA"/>
</dbReference>
<dbReference type="AlphaFoldDB" id="A0AA42BAE6"/>
<dbReference type="Proteomes" id="UP001165306">
    <property type="component" value="Unassembled WGS sequence"/>
</dbReference>
<protein>
    <submittedName>
        <fullName evidence="1">Uncharacterized protein</fullName>
    </submittedName>
</protein>
<gene>
    <name evidence="1" type="ORF">NET02_04865</name>
</gene>
<dbReference type="RefSeq" id="WP_284056246.1">
    <property type="nucleotide sequence ID" value="NZ_JAMSLR010000002.1"/>
</dbReference>